<dbReference type="RefSeq" id="WP_014455401.1">
    <property type="nucleotide sequence ID" value="NC_017098.1"/>
</dbReference>
<dbReference type="Proteomes" id="UP000007383">
    <property type="component" value="Chromosome"/>
</dbReference>
<keyword evidence="8 9" id="KW-0472">Membrane</keyword>
<dbReference type="OrthoDB" id="9767568at2"/>
<dbReference type="PATRIC" id="fig|889378.3.peg.1348"/>
<evidence type="ECO:0000256" key="5">
    <source>
        <dbReference type="ARBA" id="ARBA00022679"/>
    </source>
</evidence>
<dbReference type="PANTHER" id="PTHR13929:SF0">
    <property type="entry name" value="UBIA PRENYLTRANSFERASE DOMAIN-CONTAINING PROTEIN 1"/>
    <property type="match status" value="1"/>
</dbReference>
<comment type="subcellular location">
    <subcellularLocation>
        <location evidence="1">Membrane</location>
        <topology evidence="1">Multi-pass membrane protein</topology>
    </subcellularLocation>
</comment>
<evidence type="ECO:0000256" key="6">
    <source>
        <dbReference type="ARBA" id="ARBA00022692"/>
    </source>
</evidence>
<feature type="transmembrane region" description="Helical" evidence="9">
    <location>
        <begin position="173"/>
        <end position="193"/>
    </location>
</feature>
<protein>
    <submittedName>
        <fullName evidence="10">1,4-dihydroxy-2-naphthoate octaprenyltransferase</fullName>
    </submittedName>
</protein>
<evidence type="ECO:0000313" key="11">
    <source>
        <dbReference type="Proteomes" id="UP000007383"/>
    </source>
</evidence>
<dbReference type="InterPro" id="IPR000537">
    <property type="entry name" value="UbiA_prenyltransferase"/>
</dbReference>
<keyword evidence="5 10" id="KW-0808">Transferase</keyword>
<gene>
    <name evidence="10" type="ordered locus">Spiaf_1347</name>
</gene>
<dbReference type="KEGG" id="sfc:Spiaf_1347"/>
<evidence type="ECO:0000256" key="2">
    <source>
        <dbReference type="ARBA" id="ARBA00004863"/>
    </source>
</evidence>
<dbReference type="HOGENOM" id="CLU_043611_3_0_12"/>
<evidence type="ECO:0000256" key="4">
    <source>
        <dbReference type="ARBA" id="ARBA00022475"/>
    </source>
</evidence>
<dbReference type="AlphaFoldDB" id="H9UIS1"/>
<feature type="transmembrane region" description="Helical" evidence="9">
    <location>
        <begin position="146"/>
        <end position="167"/>
    </location>
</feature>
<evidence type="ECO:0000256" key="3">
    <source>
        <dbReference type="ARBA" id="ARBA00022428"/>
    </source>
</evidence>
<dbReference type="EMBL" id="CP003282">
    <property type="protein sequence ID" value="AFG37414.1"/>
    <property type="molecule type" value="Genomic_DNA"/>
</dbReference>
<evidence type="ECO:0000256" key="7">
    <source>
        <dbReference type="ARBA" id="ARBA00022989"/>
    </source>
</evidence>
<keyword evidence="3" id="KW-0474">Menaquinone biosynthesis</keyword>
<proteinExistence type="predicted"/>
<dbReference type="eggNOG" id="COG1575">
    <property type="taxonomic scope" value="Bacteria"/>
</dbReference>
<dbReference type="CDD" id="cd13962">
    <property type="entry name" value="PT_UbiA_UBIAD1"/>
    <property type="match status" value="1"/>
</dbReference>
<feature type="transmembrane region" description="Helical" evidence="9">
    <location>
        <begin position="214"/>
        <end position="233"/>
    </location>
</feature>
<comment type="pathway">
    <text evidence="2">Quinol/quinone metabolism; menaquinone biosynthesis.</text>
</comment>
<evidence type="ECO:0000313" key="10">
    <source>
        <dbReference type="EMBL" id="AFG37414.1"/>
    </source>
</evidence>
<dbReference type="GO" id="GO:0004659">
    <property type="term" value="F:prenyltransferase activity"/>
    <property type="evidence" value="ECO:0007669"/>
    <property type="project" value="InterPro"/>
</dbReference>
<feature type="transmembrane region" description="Helical" evidence="9">
    <location>
        <begin position="86"/>
        <end position="109"/>
    </location>
</feature>
<dbReference type="InterPro" id="IPR044878">
    <property type="entry name" value="UbiA_sf"/>
</dbReference>
<feature type="transmembrane region" description="Helical" evidence="9">
    <location>
        <begin position="39"/>
        <end position="65"/>
    </location>
</feature>
<dbReference type="InterPro" id="IPR026046">
    <property type="entry name" value="UBIAD1"/>
</dbReference>
<dbReference type="PANTHER" id="PTHR13929">
    <property type="entry name" value="1,4-DIHYDROXY-2-NAPHTHOATE OCTAPRENYLTRANSFERASE"/>
    <property type="match status" value="1"/>
</dbReference>
<dbReference type="GO" id="GO:0009234">
    <property type="term" value="P:menaquinone biosynthetic process"/>
    <property type="evidence" value="ECO:0007669"/>
    <property type="project" value="UniProtKB-UniPathway"/>
</dbReference>
<keyword evidence="6 9" id="KW-0812">Transmembrane</keyword>
<evidence type="ECO:0000256" key="1">
    <source>
        <dbReference type="ARBA" id="ARBA00004141"/>
    </source>
</evidence>
<organism evidence="10 11">
    <name type="scientific">Spirochaeta africana (strain ATCC 700263 / DSM 8902 / Z-7692)</name>
    <dbReference type="NCBI Taxonomy" id="889378"/>
    <lineage>
        <taxon>Bacteria</taxon>
        <taxon>Pseudomonadati</taxon>
        <taxon>Spirochaetota</taxon>
        <taxon>Spirochaetia</taxon>
        <taxon>Spirochaetales</taxon>
        <taxon>Spirochaetaceae</taxon>
        <taxon>Spirochaeta</taxon>
    </lineage>
</organism>
<feature type="transmembrane region" description="Helical" evidence="9">
    <location>
        <begin position="278"/>
        <end position="298"/>
    </location>
</feature>
<dbReference type="GO" id="GO:0016020">
    <property type="term" value="C:membrane"/>
    <property type="evidence" value="ECO:0007669"/>
    <property type="project" value="UniProtKB-SubCell"/>
</dbReference>
<keyword evidence="11" id="KW-1185">Reference proteome</keyword>
<keyword evidence="7 9" id="KW-1133">Transmembrane helix</keyword>
<dbReference type="Gene3D" id="1.10.357.140">
    <property type="entry name" value="UbiA prenyltransferase"/>
    <property type="match status" value="1"/>
</dbReference>
<dbReference type="PIRSF" id="PIRSF005355">
    <property type="entry name" value="UBIAD1"/>
    <property type="match status" value="1"/>
</dbReference>
<accession>H9UIS1</accession>
<feature type="transmembrane region" description="Helical" evidence="9">
    <location>
        <begin position="115"/>
        <end position="134"/>
    </location>
</feature>
<dbReference type="GO" id="GO:0042371">
    <property type="term" value="P:vitamin K biosynthetic process"/>
    <property type="evidence" value="ECO:0007669"/>
    <property type="project" value="TreeGrafter"/>
</dbReference>
<name>H9UIS1_SPIAZ</name>
<sequence length="299" mass="31460">MTWYVFMRIVEIRTKIISMSTFALGTALAVVQGHGFDPLLFGLMLAATLLVDMGTTGFNTFFDYLRGVDAAEHNREADKVLVHNNVSPRLALVISSGLFAAAIVLGAIIAWLTSWWVAVIGAACMLVGYVYTGGPYPISATPVGEVFAGGFLGGVLFVLSFFVQAGFWDVSVILAAVPSTLLIAAILAVNNACDVTGDAASGRKTLAVLLLPRHHSLPIPVLYLGGILAGPLAALYGSLPWAAAAGIVVSLLPGAGLLRRMYVRGFAHETKGPNMGTVSQMFLLFSLCYLVGLGVSLLV</sequence>
<feature type="transmembrane region" description="Helical" evidence="9">
    <location>
        <begin position="239"/>
        <end position="258"/>
    </location>
</feature>
<keyword evidence="4" id="KW-1003">Cell membrane</keyword>
<evidence type="ECO:0000256" key="8">
    <source>
        <dbReference type="ARBA" id="ARBA00023136"/>
    </source>
</evidence>
<dbReference type="UniPathway" id="UPA00079"/>
<dbReference type="STRING" id="889378.Spiaf_1347"/>
<reference evidence="11" key="1">
    <citation type="journal article" date="2013" name="Stand. Genomic Sci.">
        <title>Complete genome sequence of the halophilic bacterium Spirochaeta africana type strain (Z-7692(T)) from the alkaline Lake Magadi in the East African Rift.</title>
        <authorList>
            <person name="Liolos K."/>
            <person name="Abt B."/>
            <person name="Scheuner C."/>
            <person name="Teshima H."/>
            <person name="Held B."/>
            <person name="Lapidus A."/>
            <person name="Nolan M."/>
            <person name="Lucas S."/>
            <person name="Deshpande S."/>
            <person name="Cheng J.F."/>
            <person name="Tapia R."/>
            <person name="Goodwin L.A."/>
            <person name="Pitluck S."/>
            <person name="Pagani I."/>
            <person name="Ivanova N."/>
            <person name="Mavromatis K."/>
            <person name="Mikhailova N."/>
            <person name="Huntemann M."/>
            <person name="Pati A."/>
            <person name="Chen A."/>
            <person name="Palaniappan K."/>
            <person name="Land M."/>
            <person name="Rohde M."/>
            <person name="Tindall B.J."/>
            <person name="Detter J.C."/>
            <person name="Goker M."/>
            <person name="Bristow J."/>
            <person name="Eisen J.A."/>
            <person name="Markowitz V."/>
            <person name="Hugenholtz P."/>
            <person name="Woyke T."/>
            <person name="Klenk H.P."/>
            <person name="Kyrpides N.C."/>
        </authorList>
    </citation>
    <scope>NUCLEOTIDE SEQUENCE</scope>
    <source>
        <strain evidence="11">ATCC 700263 / DSM 8902 / Z-7692</strain>
    </source>
</reference>
<dbReference type="Pfam" id="PF01040">
    <property type="entry name" value="UbiA"/>
    <property type="match status" value="1"/>
</dbReference>
<evidence type="ECO:0000256" key="9">
    <source>
        <dbReference type="SAM" id="Phobius"/>
    </source>
</evidence>